<evidence type="ECO:0000256" key="1">
    <source>
        <dbReference type="ARBA" id="ARBA00022574"/>
    </source>
</evidence>
<feature type="zinc finger region" description="C3H1-type" evidence="7">
    <location>
        <begin position="20"/>
        <end position="46"/>
    </location>
</feature>
<dbReference type="Pfam" id="PF00400">
    <property type="entry name" value="WD40"/>
    <property type="match status" value="1"/>
</dbReference>
<dbReference type="SUPFAM" id="SSF50978">
    <property type="entry name" value="WD40 repeat-like"/>
    <property type="match status" value="1"/>
</dbReference>
<dbReference type="Pfam" id="PF14608">
    <property type="entry name" value="zf-CCCH_2"/>
    <property type="match status" value="1"/>
</dbReference>
<dbReference type="OrthoDB" id="59941at2759"/>
<keyword evidence="2 7" id="KW-0479">Metal-binding</keyword>
<dbReference type="Gene3D" id="2.30.30.1190">
    <property type="match status" value="1"/>
</dbReference>
<dbReference type="Pfam" id="PF18044">
    <property type="entry name" value="zf-CCCH_4"/>
    <property type="match status" value="1"/>
</dbReference>
<dbReference type="InterPro" id="IPR001680">
    <property type="entry name" value="WD40_rpt"/>
</dbReference>
<dbReference type="GO" id="GO:0008270">
    <property type="term" value="F:zinc ion binding"/>
    <property type="evidence" value="ECO:0007669"/>
    <property type="project" value="UniProtKB-KW"/>
</dbReference>
<dbReference type="InterPro" id="IPR015943">
    <property type="entry name" value="WD40/YVTN_repeat-like_dom_sf"/>
</dbReference>
<name>A0A843XGD0_COLES</name>
<dbReference type="AlphaFoldDB" id="A0A843XGD0"/>
<keyword evidence="3" id="KW-0677">Repeat</keyword>
<dbReference type="PROSITE" id="PS50103">
    <property type="entry name" value="ZF_C3H1"/>
    <property type="match status" value="2"/>
</dbReference>
<proteinExistence type="predicted"/>
<gene>
    <name evidence="9" type="ORF">Taro_051268</name>
</gene>
<keyword evidence="5 7" id="KW-0862">Zinc</keyword>
<dbReference type="InterPro" id="IPR041367">
    <property type="entry name" value="Znf-CCCH_4"/>
</dbReference>
<sequence length="305" mass="32230">MDGAGTVANGNKRDNQRLGGGTGKVCSFWMLGRCTRNPCAFIHGDPLSTSQQQQYEGVVPKRPQHHQRATSGNFVWRNPNSQGGGAGGSLSTWGRGRGAPLGGGVGVATVVVPDTRKSPESICRFFIKGRCAFGESCKFIHSWSTGDDVSLLTSLEGHQKVIRAIALPSGSNKLYSGSTDETVRIWDCESGQCVTVAKLGGEVGCIISEEPWVFIGVPNAVMALNTQTGAEVKLDGPLGQVYALVVGNDMLFAGVQDNNILAWKVSTEGTCFQQAACLSGHQAAVVSLVVGARRLYSGSIDNTIR</sequence>
<evidence type="ECO:0000313" key="10">
    <source>
        <dbReference type="Proteomes" id="UP000652761"/>
    </source>
</evidence>
<dbReference type="InterPro" id="IPR044715">
    <property type="entry name" value="WDR86-like"/>
</dbReference>
<dbReference type="SMART" id="SM00356">
    <property type="entry name" value="ZnF_C3H1"/>
    <property type="match status" value="2"/>
</dbReference>
<comment type="caution">
    <text evidence="9">The sequence shown here is derived from an EMBL/GenBank/DDBJ whole genome shotgun (WGS) entry which is preliminary data.</text>
</comment>
<dbReference type="PROSITE" id="PS50082">
    <property type="entry name" value="WD_REPEATS_2"/>
    <property type="match status" value="1"/>
</dbReference>
<evidence type="ECO:0000256" key="7">
    <source>
        <dbReference type="PROSITE-ProRule" id="PRU00723"/>
    </source>
</evidence>
<feature type="non-terminal residue" evidence="9">
    <location>
        <position position="305"/>
    </location>
</feature>
<evidence type="ECO:0000256" key="2">
    <source>
        <dbReference type="ARBA" id="ARBA00022723"/>
    </source>
</evidence>
<evidence type="ECO:0000313" key="9">
    <source>
        <dbReference type="EMBL" id="MQM18280.1"/>
    </source>
</evidence>
<feature type="domain" description="C3H1-type" evidence="8">
    <location>
        <begin position="117"/>
        <end position="144"/>
    </location>
</feature>
<organism evidence="9 10">
    <name type="scientific">Colocasia esculenta</name>
    <name type="common">Wild taro</name>
    <name type="synonym">Arum esculentum</name>
    <dbReference type="NCBI Taxonomy" id="4460"/>
    <lineage>
        <taxon>Eukaryota</taxon>
        <taxon>Viridiplantae</taxon>
        <taxon>Streptophyta</taxon>
        <taxon>Embryophyta</taxon>
        <taxon>Tracheophyta</taxon>
        <taxon>Spermatophyta</taxon>
        <taxon>Magnoliopsida</taxon>
        <taxon>Liliopsida</taxon>
        <taxon>Araceae</taxon>
        <taxon>Aroideae</taxon>
        <taxon>Colocasieae</taxon>
        <taxon>Colocasia</taxon>
    </lineage>
</organism>
<evidence type="ECO:0000256" key="6">
    <source>
        <dbReference type="PROSITE-ProRule" id="PRU00221"/>
    </source>
</evidence>
<dbReference type="SMART" id="SM00320">
    <property type="entry name" value="WD40"/>
    <property type="match status" value="2"/>
</dbReference>
<dbReference type="Gene3D" id="2.130.10.10">
    <property type="entry name" value="YVTN repeat-like/Quinoprotein amine dehydrogenase"/>
    <property type="match status" value="2"/>
</dbReference>
<evidence type="ECO:0000259" key="8">
    <source>
        <dbReference type="PROSITE" id="PS50103"/>
    </source>
</evidence>
<protein>
    <recommendedName>
        <fullName evidence="8">C3H1-type domain-containing protein</fullName>
    </recommendedName>
</protein>
<dbReference type="PROSITE" id="PS00678">
    <property type="entry name" value="WD_REPEATS_1"/>
    <property type="match status" value="1"/>
</dbReference>
<accession>A0A843XGD0</accession>
<dbReference type="PANTHER" id="PTHR44489">
    <property type="match status" value="1"/>
</dbReference>
<dbReference type="PROSITE" id="PS50294">
    <property type="entry name" value="WD_REPEATS_REGION"/>
    <property type="match status" value="1"/>
</dbReference>
<evidence type="ECO:0000256" key="5">
    <source>
        <dbReference type="ARBA" id="ARBA00022833"/>
    </source>
</evidence>
<feature type="domain" description="C3H1-type" evidence="8">
    <location>
        <begin position="20"/>
        <end position="46"/>
    </location>
</feature>
<keyword evidence="10" id="KW-1185">Reference proteome</keyword>
<dbReference type="EMBL" id="NMUH01008082">
    <property type="protein sequence ID" value="MQM18280.1"/>
    <property type="molecule type" value="Genomic_DNA"/>
</dbReference>
<evidence type="ECO:0000256" key="4">
    <source>
        <dbReference type="ARBA" id="ARBA00022771"/>
    </source>
</evidence>
<keyword evidence="1 6" id="KW-0853">WD repeat</keyword>
<dbReference type="InterPro" id="IPR019775">
    <property type="entry name" value="WD40_repeat_CS"/>
</dbReference>
<keyword evidence="4 7" id="KW-0863">Zinc-finger</keyword>
<feature type="repeat" description="WD" evidence="6">
    <location>
        <begin position="155"/>
        <end position="196"/>
    </location>
</feature>
<dbReference type="Proteomes" id="UP000652761">
    <property type="component" value="Unassembled WGS sequence"/>
</dbReference>
<dbReference type="InterPro" id="IPR036322">
    <property type="entry name" value="WD40_repeat_dom_sf"/>
</dbReference>
<reference evidence="9" key="1">
    <citation type="submission" date="2017-07" db="EMBL/GenBank/DDBJ databases">
        <title>Taro Niue Genome Assembly and Annotation.</title>
        <authorList>
            <person name="Atibalentja N."/>
            <person name="Keating K."/>
            <person name="Fields C.J."/>
        </authorList>
    </citation>
    <scope>NUCLEOTIDE SEQUENCE</scope>
    <source>
        <strain evidence="9">Niue_2</strain>
        <tissue evidence="9">Leaf</tissue>
    </source>
</reference>
<evidence type="ECO:0000256" key="3">
    <source>
        <dbReference type="ARBA" id="ARBA00022737"/>
    </source>
</evidence>
<feature type="zinc finger region" description="C3H1-type" evidence="7">
    <location>
        <begin position="117"/>
        <end position="144"/>
    </location>
</feature>
<dbReference type="PANTHER" id="PTHR44489:SF1">
    <property type="entry name" value="ZINC FINGER CCCH DOMAIN-CONTAINING PROTEIN 63"/>
    <property type="match status" value="1"/>
</dbReference>
<dbReference type="InterPro" id="IPR000571">
    <property type="entry name" value="Znf_CCCH"/>
</dbReference>